<evidence type="ECO:0000313" key="4">
    <source>
        <dbReference type="Proteomes" id="UP000598032"/>
    </source>
</evidence>
<keyword evidence="3" id="KW-0808">Transferase</keyword>
<evidence type="ECO:0000256" key="1">
    <source>
        <dbReference type="SAM" id="MobiDB-lite"/>
    </source>
</evidence>
<evidence type="ECO:0000256" key="2">
    <source>
        <dbReference type="SAM" id="Phobius"/>
    </source>
</evidence>
<sequence>MNNMAMLAFSRRVLQRVSRFIHDLLHSCAQQAARVSIRVATLSGCLIAFALLGLFSTQANSALQAGGASSVTLADHAGPVGAADQNGAVIQLPQPLDESDVHEGTVGGTAPAAMSNGSGYTPSDNSQDDAFERPTWSLALALALGLSLTVGIAVALVGAWLSRSAIRRVVGQQKQIADQWARQFEAAEARERNANVVAWDCAKAIVIPQPFNAPDATRFYVEASLPAVTNMLDYLSALNLSDASSRHSLQRTMIQYAIRTWSQTLSDLLDDSPLESRALVIDESVTNLRELVNGVVALWAPFATSVGLRIHTSVDPAVAEAILCDHARLGQLCFHLLARAIQLGVREEIVLMVRGESLDARSQSILISLTEAGEKSALVTRRQRPDFSAGRSDAAGKSHHADTCLTLCRALAQRMQGGLSITSGLDAIARVSFNAPFAVVQKRPPSSATRSDTGTPYVRGGKPPPESVAATRLPRDSVTACYEPFDHRFLDSLSNEGLNLSVFLDGWRRAMDDDVARLGGLCRQSEPDHMRSVLHRLSGAVGLVGARSLMEALRRASASPLEQNTISIDSLIERAKRLVMQLEVRSAVPGSS</sequence>
<dbReference type="EC" id="2.7.13.3" evidence="3"/>
<reference evidence="3 4" key="1">
    <citation type="submission" date="2020-10" db="EMBL/GenBank/DDBJ databases">
        <authorList>
            <person name="Peeters C."/>
        </authorList>
    </citation>
    <scope>NUCLEOTIDE SEQUENCE [LARGE SCALE GENOMIC DNA]</scope>
    <source>
        <strain evidence="3 4">LMG 28140</strain>
    </source>
</reference>
<feature type="compositionally biased region" description="Polar residues" evidence="1">
    <location>
        <begin position="115"/>
        <end position="125"/>
    </location>
</feature>
<dbReference type="InterPro" id="IPR036890">
    <property type="entry name" value="HATPase_C_sf"/>
</dbReference>
<keyword evidence="3" id="KW-0418">Kinase</keyword>
<keyword evidence="2" id="KW-0472">Membrane</keyword>
<dbReference type="GO" id="GO:0004673">
    <property type="term" value="F:protein histidine kinase activity"/>
    <property type="evidence" value="ECO:0007669"/>
    <property type="project" value="UniProtKB-EC"/>
</dbReference>
<feature type="region of interest" description="Disordered" evidence="1">
    <location>
        <begin position="443"/>
        <end position="470"/>
    </location>
</feature>
<feature type="transmembrane region" description="Helical" evidence="2">
    <location>
        <begin position="136"/>
        <end position="161"/>
    </location>
</feature>
<proteinExistence type="predicted"/>
<protein>
    <submittedName>
        <fullName evidence="3">Sensor histidine kinase RcsC</fullName>
        <ecNumber evidence="3">2.7.13.3</ecNumber>
    </submittedName>
</protein>
<keyword evidence="4" id="KW-1185">Reference proteome</keyword>
<feature type="transmembrane region" description="Helical" evidence="2">
    <location>
        <begin position="35"/>
        <end position="55"/>
    </location>
</feature>
<feature type="compositionally biased region" description="Polar residues" evidence="1">
    <location>
        <begin position="444"/>
        <end position="454"/>
    </location>
</feature>
<gene>
    <name evidence="3" type="primary">rcsC_19</name>
    <name evidence="3" type="ORF">LMG28140_05174</name>
</gene>
<dbReference type="Gene3D" id="3.30.565.10">
    <property type="entry name" value="Histidine kinase-like ATPase, C-terminal domain"/>
    <property type="match status" value="1"/>
</dbReference>
<keyword evidence="2" id="KW-1133">Transmembrane helix</keyword>
<feature type="region of interest" description="Disordered" evidence="1">
    <location>
        <begin position="100"/>
        <end position="128"/>
    </location>
</feature>
<evidence type="ECO:0000313" key="3">
    <source>
        <dbReference type="EMBL" id="CAD6552640.1"/>
    </source>
</evidence>
<accession>A0ABM8P0W8</accession>
<comment type="caution">
    <text evidence="3">The sequence shown here is derived from an EMBL/GenBank/DDBJ whole genome shotgun (WGS) entry which is preliminary data.</text>
</comment>
<organism evidence="3 4">
    <name type="scientific">Paraburkholderia metrosideri</name>
    <dbReference type="NCBI Taxonomy" id="580937"/>
    <lineage>
        <taxon>Bacteria</taxon>
        <taxon>Pseudomonadati</taxon>
        <taxon>Pseudomonadota</taxon>
        <taxon>Betaproteobacteria</taxon>
        <taxon>Burkholderiales</taxon>
        <taxon>Burkholderiaceae</taxon>
        <taxon>Paraburkholderia</taxon>
    </lineage>
</organism>
<dbReference type="EMBL" id="CAJHCP010000012">
    <property type="protein sequence ID" value="CAD6552640.1"/>
    <property type="molecule type" value="Genomic_DNA"/>
</dbReference>
<name>A0ABM8P0W8_9BURK</name>
<keyword evidence="2" id="KW-0812">Transmembrane</keyword>
<dbReference type="SUPFAM" id="SSF55874">
    <property type="entry name" value="ATPase domain of HSP90 chaperone/DNA topoisomerase II/histidine kinase"/>
    <property type="match status" value="1"/>
</dbReference>
<dbReference type="Proteomes" id="UP000598032">
    <property type="component" value="Unassembled WGS sequence"/>
</dbReference>
<dbReference type="RefSeq" id="WP_236592336.1">
    <property type="nucleotide sequence ID" value="NZ_CAJHCP010000012.1"/>
</dbReference>